<keyword evidence="3" id="KW-1185">Reference proteome</keyword>
<evidence type="ECO:0000256" key="1">
    <source>
        <dbReference type="ARBA" id="ARBA00005830"/>
    </source>
</evidence>
<sequence length="306" mass="34754">MNENENELIKISVRDITKQDKESFEKNGFLVLDNIIPNQSDIEKIKNHSENCFNGIFDKSITPDDVTWRPNFSPNDLTRELVNSWKSDSILAQLVLNENIGKLACELLGSDSVRIAQDDIFWKPVNGKPIGMHQDLPYFECATKKVITVWIALTDVSKENGTVEFVEGSHKWKDLPADINDSNSNEEFHNPKNYLRGLQNAAKFNDIESTDNLPIHYVTVKAGGCSIHHGKLWHGSNTNPSSFKGRMVVAIHFIPGDSEFNPNLKPHFHFGRYKIYGSNKLEESFYPITFSKNGYKSPIIPSLMKK</sequence>
<accession>Q54BP2</accession>
<dbReference type="PaxDb" id="44689-DDB0191987"/>
<dbReference type="PRO" id="PR:Q54BP2"/>
<protein>
    <recommendedName>
        <fullName evidence="4">Phytanoyl-CoA dioxygenase</fullName>
    </recommendedName>
</protein>
<dbReference type="PANTHER" id="PTHR21308:SF1">
    <property type="entry name" value="PHYTANOYL-COA DIOXYGENASE, PEROXISOMAL"/>
    <property type="match status" value="1"/>
</dbReference>
<dbReference type="HOGENOM" id="CLU_048953_8_1_1"/>
<dbReference type="KEGG" id="ddi:DDB_G0293542"/>
<dbReference type="Gene3D" id="2.60.120.620">
    <property type="entry name" value="q2cbj1_9rhob like domain"/>
    <property type="match status" value="1"/>
</dbReference>
<dbReference type="InParanoid" id="Q54BP2"/>
<dbReference type="SUPFAM" id="SSF51197">
    <property type="entry name" value="Clavaminate synthase-like"/>
    <property type="match status" value="1"/>
</dbReference>
<evidence type="ECO:0008006" key="4">
    <source>
        <dbReference type="Google" id="ProtNLM"/>
    </source>
</evidence>
<proteinExistence type="inferred from homology"/>
<dbReference type="InterPro" id="IPR047128">
    <property type="entry name" value="PhyH"/>
</dbReference>
<dbReference type="dictyBase" id="DDB_G0293542"/>
<dbReference type="eggNOG" id="KOG3290">
    <property type="taxonomic scope" value="Eukaryota"/>
</dbReference>
<name>Q54BP2_DICDI</name>
<dbReference type="Proteomes" id="UP000002195">
    <property type="component" value="Unassembled WGS sequence"/>
</dbReference>
<dbReference type="AlphaFoldDB" id="Q54BP2"/>
<dbReference type="OMA" id="IRIWHDQ"/>
<gene>
    <name evidence="2" type="ORF">DDB_G0293542</name>
</gene>
<reference evidence="2 3" key="1">
    <citation type="journal article" date="2005" name="Nature">
        <title>The genome of the social amoeba Dictyostelium discoideum.</title>
        <authorList>
            <consortium name="The Dictyostelium discoideum Sequencing Consortium"/>
            <person name="Eichinger L."/>
            <person name="Pachebat J.A."/>
            <person name="Glockner G."/>
            <person name="Rajandream M.A."/>
            <person name="Sucgang R."/>
            <person name="Berriman M."/>
            <person name="Song J."/>
            <person name="Olsen R."/>
            <person name="Szafranski K."/>
            <person name="Xu Q."/>
            <person name="Tunggal B."/>
            <person name="Kummerfeld S."/>
            <person name="Madera M."/>
            <person name="Konfortov B.A."/>
            <person name="Rivero F."/>
            <person name="Bankier A.T."/>
            <person name="Lehmann R."/>
            <person name="Hamlin N."/>
            <person name="Davies R."/>
            <person name="Gaudet P."/>
            <person name="Fey P."/>
            <person name="Pilcher K."/>
            <person name="Chen G."/>
            <person name="Saunders D."/>
            <person name="Sodergren E."/>
            <person name="Davis P."/>
            <person name="Kerhornou A."/>
            <person name="Nie X."/>
            <person name="Hall N."/>
            <person name="Anjard C."/>
            <person name="Hemphill L."/>
            <person name="Bason N."/>
            <person name="Farbrother P."/>
            <person name="Desany B."/>
            <person name="Just E."/>
            <person name="Morio T."/>
            <person name="Rost R."/>
            <person name="Churcher C."/>
            <person name="Cooper J."/>
            <person name="Haydock S."/>
            <person name="van Driessche N."/>
            <person name="Cronin A."/>
            <person name="Goodhead I."/>
            <person name="Muzny D."/>
            <person name="Mourier T."/>
            <person name="Pain A."/>
            <person name="Lu M."/>
            <person name="Harper D."/>
            <person name="Lindsay R."/>
            <person name="Hauser H."/>
            <person name="James K."/>
            <person name="Quiles M."/>
            <person name="Madan Babu M."/>
            <person name="Saito T."/>
            <person name="Buchrieser C."/>
            <person name="Wardroper A."/>
            <person name="Felder M."/>
            <person name="Thangavelu M."/>
            <person name="Johnson D."/>
            <person name="Knights A."/>
            <person name="Loulseged H."/>
            <person name="Mungall K."/>
            <person name="Oliver K."/>
            <person name="Price C."/>
            <person name="Quail M.A."/>
            <person name="Urushihara H."/>
            <person name="Hernandez J."/>
            <person name="Rabbinowitsch E."/>
            <person name="Steffen D."/>
            <person name="Sanders M."/>
            <person name="Ma J."/>
            <person name="Kohara Y."/>
            <person name="Sharp S."/>
            <person name="Simmonds M."/>
            <person name="Spiegler S."/>
            <person name="Tivey A."/>
            <person name="Sugano S."/>
            <person name="White B."/>
            <person name="Walker D."/>
            <person name="Woodward J."/>
            <person name="Winckler T."/>
            <person name="Tanaka Y."/>
            <person name="Shaulsky G."/>
            <person name="Schleicher M."/>
            <person name="Weinstock G."/>
            <person name="Rosenthal A."/>
            <person name="Cox E.C."/>
            <person name="Chisholm R.L."/>
            <person name="Gibbs R."/>
            <person name="Loomis W.F."/>
            <person name="Platzer M."/>
            <person name="Kay R.R."/>
            <person name="Williams J."/>
            <person name="Dear P.H."/>
            <person name="Noegel A.A."/>
            <person name="Barrell B."/>
            <person name="Kuspa A."/>
        </authorList>
    </citation>
    <scope>NUCLEOTIDE SEQUENCE [LARGE SCALE GENOMIC DNA]</scope>
    <source>
        <strain evidence="2 3">AX4</strain>
    </source>
</reference>
<evidence type="ECO:0000313" key="3">
    <source>
        <dbReference type="Proteomes" id="UP000002195"/>
    </source>
</evidence>
<dbReference type="SMR" id="Q54BP2"/>
<evidence type="ECO:0000313" key="2">
    <source>
        <dbReference type="EMBL" id="EAL60583.1"/>
    </source>
</evidence>
<dbReference type="GO" id="GO:0048244">
    <property type="term" value="F:phytanoyl-CoA dioxygenase activity"/>
    <property type="evidence" value="ECO:0007669"/>
    <property type="project" value="InterPro"/>
</dbReference>
<dbReference type="InterPro" id="IPR008775">
    <property type="entry name" value="Phytyl_CoA_dOase-like"/>
</dbReference>
<dbReference type="Pfam" id="PF05721">
    <property type="entry name" value="PhyH"/>
    <property type="match status" value="1"/>
</dbReference>
<organism evidence="2 3">
    <name type="scientific">Dictyostelium discoideum</name>
    <name type="common">Social amoeba</name>
    <dbReference type="NCBI Taxonomy" id="44689"/>
    <lineage>
        <taxon>Eukaryota</taxon>
        <taxon>Amoebozoa</taxon>
        <taxon>Evosea</taxon>
        <taxon>Eumycetozoa</taxon>
        <taxon>Dictyostelia</taxon>
        <taxon>Dictyosteliales</taxon>
        <taxon>Dictyosteliaceae</taxon>
        <taxon>Dictyostelium</taxon>
    </lineage>
</organism>
<dbReference type="GeneID" id="8629270"/>
<dbReference type="EMBL" id="AAFI02000218">
    <property type="protein sequence ID" value="EAL60583.1"/>
    <property type="molecule type" value="Genomic_DNA"/>
</dbReference>
<dbReference type="FunCoup" id="Q54BP2">
    <property type="interactions" value="9"/>
</dbReference>
<comment type="caution">
    <text evidence="2">The sequence shown here is derived from an EMBL/GenBank/DDBJ whole genome shotgun (WGS) entry which is preliminary data.</text>
</comment>
<dbReference type="PhylomeDB" id="Q54BP2"/>
<dbReference type="PANTHER" id="PTHR21308">
    <property type="entry name" value="PHYTANOYL-COA ALPHA-HYDROXYLASE"/>
    <property type="match status" value="1"/>
</dbReference>
<dbReference type="GO" id="GO:0001561">
    <property type="term" value="P:fatty acid alpha-oxidation"/>
    <property type="evidence" value="ECO:0007669"/>
    <property type="project" value="InterPro"/>
</dbReference>
<dbReference type="RefSeq" id="XP_628987.1">
    <property type="nucleotide sequence ID" value="XM_628985.1"/>
</dbReference>
<dbReference type="VEuPathDB" id="AmoebaDB:DDB_G0293542"/>
<comment type="similarity">
    <text evidence="1">Belongs to the PhyH family.</text>
</comment>